<feature type="domain" description="Tubulin/FtsZ 2-layer sandwich" evidence="8">
    <location>
        <begin position="208"/>
        <end position="326"/>
    </location>
</feature>
<proteinExistence type="inferred from homology"/>
<dbReference type="PANTHER" id="PTHR30314:SF3">
    <property type="entry name" value="MITOCHONDRIAL DIVISION PROTEIN FSZA"/>
    <property type="match status" value="1"/>
</dbReference>
<dbReference type="InterPro" id="IPR045061">
    <property type="entry name" value="FtsZ/CetZ"/>
</dbReference>
<feature type="binding site" evidence="4">
    <location>
        <begin position="109"/>
        <end position="111"/>
    </location>
    <ligand>
        <name>GTP</name>
        <dbReference type="ChEBI" id="CHEBI:37565"/>
    </ligand>
</feature>
<comment type="subunit">
    <text evidence="4">Homodimer. Polymerizes to form a dynamic ring structure in a strictly GTP-dependent manner. Interacts directly with several other division proteins.</text>
</comment>
<comment type="similarity">
    <text evidence="1 4 6">Belongs to the FtsZ family.</text>
</comment>
<comment type="subcellular location">
    <subcellularLocation>
        <location evidence="4">Cytoplasm</location>
    </subcellularLocation>
    <text evidence="4">Assembles at midcell at the inner surface of the cytoplasmic membrane.</text>
</comment>
<dbReference type="SMART" id="SM00865">
    <property type="entry name" value="Tubulin_C"/>
    <property type="match status" value="1"/>
</dbReference>
<evidence type="ECO:0000313" key="10">
    <source>
        <dbReference type="Proteomes" id="UP001293791"/>
    </source>
</evidence>
<comment type="caution">
    <text evidence="9">The sequence shown here is derived from an EMBL/GenBank/DDBJ whole genome shotgun (WGS) entry which is preliminary data.</text>
</comment>
<dbReference type="Pfam" id="PF12327">
    <property type="entry name" value="FtsZ_C"/>
    <property type="match status" value="1"/>
</dbReference>
<dbReference type="InterPro" id="IPR020805">
    <property type="entry name" value="Cell_div_FtsZ_CS"/>
</dbReference>
<evidence type="ECO:0000256" key="2">
    <source>
        <dbReference type="ARBA" id="ARBA00022741"/>
    </source>
</evidence>
<dbReference type="InterPro" id="IPR018316">
    <property type="entry name" value="Tubulin/FtsZ_2-layer-sand-dom"/>
</dbReference>
<dbReference type="SMART" id="SM00864">
    <property type="entry name" value="Tubulin"/>
    <property type="match status" value="1"/>
</dbReference>
<dbReference type="PRINTS" id="PR00423">
    <property type="entry name" value="CELLDVISFTSZ"/>
</dbReference>
<feature type="binding site" evidence="4">
    <location>
        <begin position="22"/>
        <end position="26"/>
    </location>
    <ligand>
        <name>GTP</name>
        <dbReference type="ChEBI" id="CHEBI:37565"/>
    </ligand>
</feature>
<feature type="binding site" evidence="4">
    <location>
        <position position="188"/>
    </location>
    <ligand>
        <name>GTP</name>
        <dbReference type="ChEBI" id="CHEBI:37565"/>
    </ligand>
</feature>
<evidence type="ECO:0000256" key="5">
    <source>
        <dbReference type="NCBIfam" id="TIGR00065"/>
    </source>
</evidence>
<dbReference type="PROSITE" id="PS01134">
    <property type="entry name" value="FTSZ_1"/>
    <property type="match status" value="1"/>
</dbReference>
<dbReference type="InterPro" id="IPR037103">
    <property type="entry name" value="Tubulin/FtsZ-like_C"/>
</dbReference>
<dbReference type="HAMAP" id="MF_00909">
    <property type="entry name" value="FtsZ"/>
    <property type="match status" value="1"/>
</dbReference>
<dbReference type="InterPro" id="IPR003008">
    <property type="entry name" value="Tubulin_FtsZ_GTPase"/>
</dbReference>
<reference evidence="9 10" key="1">
    <citation type="submission" date="2023-02" db="EMBL/GenBank/DDBJ databases">
        <title>Host association and intracellularity evolved multiple times independently in the Rickettsiales.</title>
        <authorList>
            <person name="Castelli M."/>
            <person name="Nardi T."/>
            <person name="Gammuto L."/>
            <person name="Bellinzona G."/>
            <person name="Sabaneyeva E."/>
            <person name="Potekhin A."/>
            <person name="Serra V."/>
            <person name="Petroni G."/>
            <person name="Sassera D."/>
        </authorList>
    </citation>
    <scope>NUCLEOTIDE SEQUENCE [LARGE SCALE GENOMIC DNA]</scope>
    <source>
        <strain evidence="9 10">BOD18</strain>
    </source>
</reference>
<organism evidence="9 10">
    <name type="scientific">Candidatus Cyrtobacter comes</name>
    <dbReference type="NCBI Taxonomy" id="675776"/>
    <lineage>
        <taxon>Bacteria</taxon>
        <taxon>Pseudomonadati</taxon>
        <taxon>Pseudomonadota</taxon>
        <taxon>Alphaproteobacteria</taxon>
        <taxon>Rickettsiales</taxon>
        <taxon>Candidatus Midichloriaceae</taxon>
        <taxon>Candidatus Cyrtobacter</taxon>
    </lineage>
</organism>
<feature type="domain" description="Tubulin/FtsZ GTPase" evidence="7">
    <location>
        <begin position="14"/>
        <end position="206"/>
    </location>
</feature>
<dbReference type="PANTHER" id="PTHR30314">
    <property type="entry name" value="CELL DIVISION PROTEIN FTSZ-RELATED"/>
    <property type="match status" value="1"/>
</dbReference>
<dbReference type="Pfam" id="PF00091">
    <property type="entry name" value="Tubulin"/>
    <property type="match status" value="1"/>
</dbReference>
<dbReference type="InterPro" id="IPR024757">
    <property type="entry name" value="FtsZ_C"/>
</dbReference>
<feature type="binding site" evidence="4">
    <location>
        <position position="140"/>
    </location>
    <ligand>
        <name>GTP</name>
        <dbReference type="ChEBI" id="CHEBI:37565"/>
    </ligand>
</feature>
<sequence length="425" mass="45632">MRIEISDTPDLSPKICVFGVGGAGGNAVNNMLINGIPGVEFFVLNTDAQALFKSPCENKLQIGATLTRGLGAGSNPKVGREAAEESRNEIKALLEGCNMLFITAGMGGGTGTGASPVIAEIAKAMDILTIAVVAKPFSFEGLQIMKTAEAGLIELEKHVNTLIIIPNQNLFRVSNEKTTLTEAFKMVDNVLLCGVKSITDLIVTPGLINLDFADIYAIMQKKGRAMMGVGIADGENRAKDAAMAAISNPLLDIPSIKGAKGILVNITGGMDMTLFEVDEAATRVKEEVSKEADIIFGSAFDPSFEGKISVSVVATGIGGLEEKDEESDEESDDSIVSAASTHKNEIRRALKNDTPHISERFLNIEEKFKTSIVLPEPIVPTDEEVGDTLIEDKVEKLDQQKIKKKNKPMGELFDIPAFFRKKNLF</sequence>
<dbReference type="Gene3D" id="3.40.50.1440">
    <property type="entry name" value="Tubulin/FtsZ, GTPase domain"/>
    <property type="match status" value="1"/>
</dbReference>
<gene>
    <name evidence="4" type="primary">ftsZ</name>
    <name evidence="9" type="ORF">Cyrtocomes_00495</name>
</gene>
<keyword evidence="3 4" id="KW-0342">GTP-binding</keyword>
<keyword evidence="4 6" id="KW-0717">Septation</keyword>
<evidence type="ECO:0000313" key="9">
    <source>
        <dbReference type="EMBL" id="MDZ5762126.1"/>
    </source>
</evidence>
<dbReference type="InterPro" id="IPR008280">
    <property type="entry name" value="Tub_FtsZ_C"/>
</dbReference>
<dbReference type="InterPro" id="IPR036525">
    <property type="entry name" value="Tubulin/FtsZ_GTPase_sf"/>
</dbReference>
<dbReference type="SUPFAM" id="SSF55307">
    <property type="entry name" value="Tubulin C-terminal domain-like"/>
    <property type="match status" value="1"/>
</dbReference>
<evidence type="ECO:0000256" key="4">
    <source>
        <dbReference type="HAMAP-Rule" id="MF_00909"/>
    </source>
</evidence>
<evidence type="ECO:0000259" key="8">
    <source>
        <dbReference type="SMART" id="SM00865"/>
    </source>
</evidence>
<evidence type="ECO:0000256" key="1">
    <source>
        <dbReference type="ARBA" id="ARBA00009690"/>
    </source>
</evidence>
<evidence type="ECO:0000256" key="6">
    <source>
        <dbReference type="RuleBase" id="RU000631"/>
    </source>
</evidence>
<keyword evidence="4 6" id="KW-0132">Cell division</keyword>
<evidence type="ECO:0000259" key="7">
    <source>
        <dbReference type="SMART" id="SM00864"/>
    </source>
</evidence>
<dbReference type="Gene3D" id="3.30.1330.20">
    <property type="entry name" value="Tubulin/FtsZ, C-terminal domain"/>
    <property type="match status" value="1"/>
</dbReference>
<dbReference type="GO" id="GO:0051301">
    <property type="term" value="P:cell division"/>
    <property type="evidence" value="ECO:0007669"/>
    <property type="project" value="UniProtKB-KW"/>
</dbReference>
<comment type="function">
    <text evidence="4 6">Essential cell division protein that forms a contractile ring structure (Z ring) at the future cell division site. The regulation of the ring assembly controls the timing and the location of cell division. One of the functions of the FtsZ ring is to recruit other cell division proteins to the septum to produce a new cell wall between the dividing cells. Binds GTP and shows GTPase activity.</text>
</comment>
<keyword evidence="2 4" id="KW-0547">Nucleotide-binding</keyword>
<dbReference type="CDD" id="cd02201">
    <property type="entry name" value="FtsZ_type1"/>
    <property type="match status" value="1"/>
</dbReference>
<dbReference type="SUPFAM" id="SSF52490">
    <property type="entry name" value="Tubulin nucleotide-binding domain-like"/>
    <property type="match status" value="1"/>
</dbReference>
<evidence type="ECO:0000256" key="3">
    <source>
        <dbReference type="ARBA" id="ARBA00023134"/>
    </source>
</evidence>
<accession>A0ABU5L7M3</accession>
<comment type="caution">
    <text evidence="4">Lacks conserved residue(s) required for the propagation of feature annotation.</text>
</comment>
<dbReference type="PROSITE" id="PS01135">
    <property type="entry name" value="FTSZ_2"/>
    <property type="match status" value="1"/>
</dbReference>
<dbReference type="EMBL" id="JARGYT010000021">
    <property type="protein sequence ID" value="MDZ5762126.1"/>
    <property type="molecule type" value="Genomic_DNA"/>
</dbReference>
<keyword evidence="10" id="KW-1185">Reference proteome</keyword>
<dbReference type="NCBIfam" id="TIGR00065">
    <property type="entry name" value="ftsZ"/>
    <property type="match status" value="1"/>
</dbReference>
<dbReference type="InterPro" id="IPR000158">
    <property type="entry name" value="Cell_div_FtsZ"/>
</dbReference>
<keyword evidence="4" id="KW-0963">Cytoplasm</keyword>
<name>A0ABU5L7M3_9RICK</name>
<keyword evidence="4 6" id="KW-0131">Cell cycle</keyword>
<protein>
    <recommendedName>
        <fullName evidence="4 5">Cell division protein FtsZ</fullName>
    </recommendedName>
</protein>
<dbReference type="Proteomes" id="UP001293791">
    <property type="component" value="Unassembled WGS sequence"/>
</dbReference>